<gene>
    <name evidence="1" type="ORF">L1987_61092</name>
</gene>
<reference evidence="1 2" key="2">
    <citation type="journal article" date="2022" name="Mol. Ecol. Resour.">
        <title>The genomes of chicory, endive, great burdock and yacon provide insights into Asteraceae paleo-polyploidization history and plant inulin production.</title>
        <authorList>
            <person name="Fan W."/>
            <person name="Wang S."/>
            <person name="Wang H."/>
            <person name="Wang A."/>
            <person name="Jiang F."/>
            <person name="Liu H."/>
            <person name="Zhao H."/>
            <person name="Xu D."/>
            <person name="Zhang Y."/>
        </authorList>
    </citation>
    <scope>NUCLEOTIDE SEQUENCE [LARGE SCALE GENOMIC DNA]</scope>
    <source>
        <strain evidence="2">cv. Yunnan</strain>
        <tissue evidence="1">Leaves</tissue>
    </source>
</reference>
<keyword evidence="2" id="KW-1185">Reference proteome</keyword>
<evidence type="ECO:0000313" key="1">
    <source>
        <dbReference type="EMBL" id="KAI3743384.1"/>
    </source>
</evidence>
<evidence type="ECO:0000313" key="2">
    <source>
        <dbReference type="Proteomes" id="UP001056120"/>
    </source>
</evidence>
<comment type="caution">
    <text evidence="1">The sequence shown here is derived from an EMBL/GenBank/DDBJ whole genome shotgun (WGS) entry which is preliminary data.</text>
</comment>
<proteinExistence type="predicted"/>
<dbReference type="EMBL" id="CM042037">
    <property type="protein sequence ID" value="KAI3743384.1"/>
    <property type="molecule type" value="Genomic_DNA"/>
</dbReference>
<name>A0ACB9D9V5_9ASTR</name>
<reference evidence="2" key="1">
    <citation type="journal article" date="2022" name="Mol. Ecol. Resour.">
        <title>The genomes of chicory, endive, great burdock and yacon provide insights into Asteraceae palaeo-polyploidization history and plant inulin production.</title>
        <authorList>
            <person name="Fan W."/>
            <person name="Wang S."/>
            <person name="Wang H."/>
            <person name="Wang A."/>
            <person name="Jiang F."/>
            <person name="Liu H."/>
            <person name="Zhao H."/>
            <person name="Xu D."/>
            <person name="Zhang Y."/>
        </authorList>
    </citation>
    <scope>NUCLEOTIDE SEQUENCE [LARGE SCALE GENOMIC DNA]</scope>
    <source>
        <strain evidence="2">cv. Yunnan</strain>
    </source>
</reference>
<accession>A0ACB9D9V5</accession>
<protein>
    <submittedName>
        <fullName evidence="1">Uncharacterized protein</fullName>
    </submittedName>
</protein>
<sequence>MGPGEYEYPKSNFNQQPHKVAIPPPQPFINSLKKPSTRSGSSKTTGFQKPSRRFANDDSSNGWERSRVGLSMDENHRISCNLRSKEKKTRNSVVRLEVRGHNYKWRSEVSNSMEEVHEFDAMEGHEDALDELHSFGIHRSLLSESVDSTSPKPGLSHLSEFI</sequence>
<organism evidence="1 2">
    <name type="scientific">Smallanthus sonchifolius</name>
    <dbReference type="NCBI Taxonomy" id="185202"/>
    <lineage>
        <taxon>Eukaryota</taxon>
        <taxon>Viridiplantae</taxon>
        <taxon>Streptophyta</taxon>
        <taxon>Embryophyta</taxon>
        <taxon>Tracheophyta</taxon>
        <taxon>Spermatophyta</taxon>
        <taxon>Magnoliopsida</taxon>
        <taxon>eudicotyledons</taxon>
        <taxon>Gunneridae</taxon>
        <taxon>Pentapetalae</taxon>
        <taxon>asterids</taxon>
        <taxon>campanulids</taxon>
        <taxon>Asterales</taxon>
        <taxon>Asteraceae</taxon>
        <taxon>Asteroideae</taxon>
        <taxon>Heliantheae alliance</taxon>
        <taxon>Millerieae</taxon>
        <taxon>Smallanthus</taxon>
    </lineage>
</organism>
<dbReference type="Proteomes" id="UP001056120">
    <property type="component" value="Linkage Group LG20"/>
</dbReference>